<dbReference type="InterPro" id="IPR041657">
    <property type="entry name" value="HTH_17"/>
</dbReference>
<dbReference type="NCBIfam" id="TIGR01764">
    <property type="entry name" value="excise"/>
    <property type="match status" value="1"/>
</dbReference>
<reference evidence="3" key="1">
    <citation type="journal article" name="DNA Res.">
        <title>The physiological potential of anammox bacteria as revealed by their core genome structure.</title>
        <authorList>
            <person name="Okubo T."/>
            <person name="Toyoda A."/>
            <person name="Fukuhara K."/>
            <person name="Uchiyama I."/>
            <person name="Harigaya Y."/>
            <person name="Kuroiwa M."/>
            <person name="Suzuki T."/>
            <person name="Murakami Y."/>
            <person name="Suwa Y."/>
            <person name="Takami H."/>
        </authorList>
    </citation>
    <scope>NUCLEOTIDE SEQUENCE</scope>
    <source>
        <strain evidence="3">317325-2</strain>
    </source>
</reference>
<feature type="domain" description="Helix-turn-helix" evidence="2">
    <location>
        <begin position="91"/>
        <end position="136"/>
    </location>
</feature>
<accession>A0A809R801</accession>
<evidence type="ECO:0000256" key="1">
    <source>
        <dbReference type="SAM" id="MobiDB-lite"/>
    </source>
</evidence>
<sequence>MNVNPMGETPEKQSQPEAQFAEPALASGADQPAPQPRPHTVDAITTEPVAAPEPPSLPIAGGNVVRLELFLAPEQLSELFRAVAGTQHSTMTLREAARYLRVSPAALDDMAREGVVPAVSIEGRWRFPKASLDEWLTLESFRSGGNSNVA</sequence>
<dbReference type="InterPro" id="IPR010093">
    <property type="entry name" value="SinI_DNA-bd"/>
</dbReference>
<dbReference type="EMBL" id="AP021858">
    <property type="protein sequence ID" value="BBO22798.1"/>
    <property type="molecule type" value="Genomic_DNA"/>
</dbReference>
<dbReference type="SUPFAM" id="SSF46955">
    <property type="entry name" value="Putative DNA-binding domain"/>
    <property type="match status" value="1"/>
</dbReference>
<dbReference type="InterPro" id="IPR009061">
    <property type="entry name" value="DNA-bd_dom_put_sf"/>
</dbReference>
<evidence type="ECO:0000313" key="3">
    <source>
        <dbReference type="EMBL" id="BBO22798.1"/>
    </source>
</evidence>
<feature type="region of interest" description="Disordered" evidence="1">
    <location>
        <begin position="1"/>
        <end position="58"/>
    </location>
</feature>
<dbReference type="Proteomes" id="UP000662873">
    <property type="component" value="Chromosome"/>
</dbReference>
<dbReference type="AlphaFoldDB" id="A0A809R801"/>
<name>A0A809R801_9BACT</name>
<gene>
    <name evidence="3" type="ORF">NPRO_03930</name>
</gene>
<protein>
    <submittedName>
        <fullName evidence="3">Helix-turn-helix domain protein</fullName>
    </submittedName>
</protein>
<dbReference type="KEGG" id="npy:NPRO_03930"/>
<dbReference type="Pfam" id="PF12728">
    <property type="entry name" value="HTH_17"/>
    <property type="match status" value="1"/>
</dbReference>
<dbReference type="GO" id="GO:0003677">
    <property type="term" value="F:DNA binding"/>
    <property type="evidence" value="ECO:0007669"/>
    <property type="project" value="InterPro"/>
</dbReference>
<evidence type="ECO:0000259" key="2">
    <source>
        <dbReference type="Pfam" id="PF12728"/>
    </source>
</evidence>
<evidence type="ECO:0000313" key="4">
    <source>
        <dbReference type="Proteomes" id="UP000662873"/>
    </source>
</evidence>
<proteinExistence type="predicted"/>
<organism evidence="3 4">
    <name type="scientific">Candidatus Nitrosymbiomonas proteolyticus</name>
    <dbReference type="NCBI Taxonomy" id="2608984"/>
    <lineage>
        <taxon>Bacteria</taxon>
        <taxon>Bacillati</taxon>
        <taxon>Armatimonadota</taxon>
        <taxon>Armatimonadota incertae sedis</taxon>
        <taxon>Candidatus Nitrosymbiomonas</taxon>
    </lineage>
</organism>